<feature type="transmembrane region" description="Helical" evidence="1">
    <location>
        <begin position="60"/>
        <end position="81"/>
    </location>
</feature>
<protein>
    <submittedName>
        <fullName evidence="2">Uncharacterized protein</fullName>
    </submittedName>
</protein>
<gene>
    <name evidence="2" type="ORF">PAHAL_2G455800</name>
</gene>
<keyword evidence="1" id="KW-1133">Transmembrane helix</keyword>
<evidence type="ECO:0000313" key="2">
    <source>
        <dbReference type="EMBL" id="PAN14985.1"/>
    </source>
</evidence>
<feature type="transmembrane region" description="Helical" evidence="1">
    <location>
        <begin position="102"/>
        <end position="128"/>
    </location>
</feature>
<proteinExistence type="predicted"/>
<keyword evidence="1" id="KW-0812">Transmembrane</keyword>
<dbReference type="Proteomes" id="UP000243499">
    <property type="component" value="Chromosome 2"/>
</dbReference>
<dbReference type="AlphaFoldDB" id="A0A2S3H426"/>
<organism evidence="2">
    <name type="scientific">Panicum hallii</name>
    <dbReference type="NCBI Taxonomy" id="206008"/>
    <lineage>
        <taxon>Eukaryota</taxon>
        <taxon>Viridiplantae</taxon>
        <taxon>Streptophyta</taxon>
        <taxon>Embryophyta</taxon>
        <taxon>Tracheophyta</taxon>
        <taxon>Spermatophyta</taxon>
        <taxon>Magnoliopsida</taxon>
        <taxon>Liliopsida</taxon>
        <taxon>Poales</taxon>
        <taxon>Poaceae</taxon>
        <taxon>PACMAD clade</taxon>
        <taxon>Panicoideae</taxon>
        <taxon>Panicodae</taxon>
        <taxon>Paniceae</taxon>
        <taxon>Panicinae</taxon>
        <taxon>Panicum</taxon>
        <taxon>Panicum sect. Panicum</taxon>
    </lineage>
</organism>
<dbReference type="EMBL" id="CM008047">
    <property type="protein sequence ID" value="PAN14985.1"/>
    <property type="molecule type" value="Genomic_DNA"/>
</dbReference>
<name>A0A2S3H426_9POAL</name>
<accession>A0A2S3H426</accession>
<sequence>MASWSPLDGGIQHTPTTSPDFVANCSFPPSYCCSLFSFDCFLAWHGFHVVVRLRLFLQGFYFSLFSLSFLHLSMLVFLNRLSSILYPSPSVRLDPLALPSSISALCLITFVLASGPLASVLAAIFSIYSCYNSAYFCSCFNSASSCS</sequence>
<keyword evidence="1" id="KW-0472">Membrane</keyword>
<dbReference type="Gramene" id="PAN14985">
    <property type="protein sequence ID" value="PAN14985"/>
    <property type="gene ID" value="PAHAL_2G455800"/>
</dbReference>
<evidence type="ECO:0000256" key="1">
    <source>
        <dbReference type="SAM" id="Phobius"/>
    </source>
</evidence>
<reference evidence="2" key="1">
    <citation type="submission" date="2018-04" db="EMBL/GenBank/DDBJ databases">
        <title>WGS assembly of Panicum hallii.</title>
        <authorList>
            <person name="Lovell J."/>
            <person name="Jenkins J."/>
            <person name="Lowry D."/>
            <person name="Mamidi S."/>
            <person name="Sreedasyam A."/>
            <person name="Weng X."/>
            <person name="Barry K."/>
            <person name="Bonette J."/>
            <person name="Campitelli B."/>
            <person name="Daum C."/>
            <person name="Gordon S."/>
            <person name="Gould B."/>
            <person name="Lipzen A."/>
            <person name="Macqueen A."/>
            <person name="Palacio-Mejia J."/>
            <person name="Plott C."/>
            <person name="Shakirov E."/>
            <person name="Shu S."/>
            <person name="Yoshinaga Y."/>
            <person name="Zane M."/>
            <person name="Rokhsar D."/>
            <person name="Grimwood J."/>
            <person name="Schmutz J."/>
            <person name="Juenger T."/>
        </authorList>
    </citation>
    <scope>NUCLEOTIDE SEQUENCE [LARGE SCALE GENOMIC DNA]</scope>
    <source>
        <strain evidence="2">FIL2</strain>
    </source>
</reference>